<keyword evidence="7" id="KW-1133">Transmembrane helix</keyword>
<evidence type="ECO:0000256" key="10">
    <source>
        <dbReference type="RuleBase" id="RU363063"/>
    </source>
</evidence>
<dbReference type="InterPro" id="IPR002659">
    <property type="entry name" value="Glyco_trans_31"/>
</dbReference>
<protein>
    <recommendedName>
        <fullName evidence="10">Hexosyltransferase</fullName>
        <ecNumber evidence="10">2.4.1.-</ecNumber>
    </recommendedName>
</protein>
<evidence type="ECO:0000256" key="3">
    <source>
        <dbReference type="ARBA" id="ARBA00022676"/>
    </source>
</evidence>
<keyword evidence="3 10" id="KW-0328">Glycosyltransferase</keyword>
<evidence type="ECO:0000313" key="11">
    <source>
        <dbReference type="EMBL" id="KAJ8319509.1"/>
    </source>
</evidence>
<name>A0ABQ9FQG7_TEGGR</name>
<evidence type="ECO:0000256" key="7">
    <source>
        <dbReference type="ARBA" id="ARBA00022989"/>
    </source>
</evidence>
<dbReference type="Proteomes" id="UP001217089">
    <property type="component" value="Unassembled WGS sequence"/>
</dbReference>
<keyword evidence="6" id="KW-0735">Signal-anchor</keyword>
<evidence type="ECO:0000256" key="9">
    <source>
        <dbReference type="ARBA" id="ARBA00023136"/>
    </source>
</evidence>
<organism evidence="11 12">
    <name type="scientific">Tegillarca granosa</name>
    <name type="common">Malaysian cockle</name>
    <name type="synonym">Anadara granosa</name>
    <dbReference type="NCBI Taxonomy" id="220873"/>
    <lineage>
        <taxon>Eukaryota</taxon>
        <taxon>Metazoa</taxon>
        <taxon>Spiralia</taxon>
        <taxon>Lophotrochozoa</taxon>
        <taxon>Mollusca</taxon>
        <taxon>Bivalvia</taxon>
        <taxon>Autobranchia</taxon>
        <taxon>Pteriomorphia</taxon>
        <taxon>Arcoida</taxon>
        <taxon>Arcoidea</taxon>
        <taxon>Arcidae</taxon>
        <taxon>Tegillarca</taxon>
    </lineage>
</organism>
<dbReference type="PANTHER" id="PTHR11214:SF314">
    <property type="entry name" value="HEXOSYLTRANSFERASE"/>
    <property type="match status" value="1"/>
</dbReference>
<accession>A0ABQ9FQG7</accession>
<comment type="caution">
    <text evidence="11">The sequence shown here is derived from an EMBL/GenBank/DDBJ whole genome shotgun (WGS) entry which is preliminary data.</text>
</comment>
<evidence type="ECO:0000256" key="8">
    <source>
        <dbReference type="ARBA" id="ARBA00023034"/>
    </source>
</evidence>
<dbReference type="EC" id="2.4.1.-" evidence="10"/>
<keyword evidence="5" id="KW-0812">Transmembrane</keyword>
<keyword evidence="4" id="KW-0808">Transferase</keyword>
<gene>
    <name evidence="11" type="ORF">KUTeg_004600</name>
</gene>
<evidence type="ECO:0000256" key="4">
    <source>
        <dbReference type="ARBA" id="ARBA00022679"/>
    </source>
</evidence>
<evidence type="ECO:0000256" key="6">
    <source>
        <dbReference type="ARBA" id="ARBA00022968"/>
    </source>
</evidence>
<comment type="subcellular location">
    <subcellularLocation>
        <location evidence="1 10">Golgi apparatus membrane</location>
        <topology evidence="1 10">Single-pass type II membrane protein</topology>
    </subcellularLocation>
</comment>
<evidence type="ECO:0000256" key="2">
    <source>
        <dbReference type="ARBA" id="ARBA00008661"/>
    </source>
</evidence>
<keyword evidence="9" id="KW-0472">Membrane</keyword>
<dbReference type="EMBL" id="JARBDR010000214">
    <property type="protein sequence ID" value="KAJ8319509.1"/>
    <property type="molecule type" value="Genomic_DNA"/>
</dbReference>
<evidence type="ECO:0000256" key="5">
    <source>
        <dbReference type="ARBA" id="ARBA00022692"/>
    </source>
</evidence>
<proteinExistence type="inferred from homology"/>
<dbReference type="Pfam" id="PF01762">
    <property type="entry name" value="Galactosyl_T"/>
    <property type="match status" value="2"/>
</dbReference>
<sequence>MGQAICNNSSPFLIILIPSIPNNKEVRNAIRTTWGSIAKGGVWPRKSVNVKIKLAFLLGMSDPENLTLTKLINEESTTYGDLIEGNFTDSYYNLTLKILLGLKWYIGPEGKILGCISLHSPVLRSGKWKLDKSLYPFPRYPKYVSGCSYFISINVVPRLFQISEYFPYISIEDAFITGMLAKSVNTAVAALPGVTYWGEKLARSCDFVLDKKISGLVNIKRLHAIWKKMNSENLKMLTS</sequence>
<evidence type="ECO:0000256" key="1">
    <source>
        <dbReference type="ARBA" id="ARBA00004323"/>
    </source>
</evidence>
<evidence type="ECO:0000313" key="12">
    <source>
        <dbReference type="Proteomes" id="UP001217089"/>
    </source>
</evidence>
<keyword evidence="12" id="KW-1185">Reference proteome</keyword>
<comment type="similarity">
    <text evidence="2 10">Belongs to the glycosyltransferase 31 family.</text>
</comment>
<keyword evidence="8 10" id="KW-0333">Golgi apparatus</keyword>
<dbReference type="PANTHER" id="PTHR11214">
    <property type="entry name" value="BETA-1,3-N-ACETYLGLUCOSAMINYLTRANSFERASE"/>
    <property type="match status" value="1"/>
</dbReference>
<reference evidence="11 12" key="1">
    <citation type="submission" date="2022-12" db="EMBL/GenBank/DDBJ databases">
        <title>Chromosome-level genome of Tegillarca granosa.</title>
        <authorList>
            <person name="Kim J."/>
        </authorList>
    </citation>
    <scope>NUCLEOTIDE SEQUENCE [LARGE SCALE GENOMIC DNA]</scope>
    <source>
        <strain evidence="11">Teg-2019</strain>
        <tissue evidence="11">Adductor muscle</tissue>
    </source>
</reference>